<gene>
    <name evidence="5" type="primary">AUGUSTUS-3.0.2_32406</name>
    <name evidence="5" type="ORF">TcasGA2_TC032406</name>
</gene>
<feature type="domain" description="TIL" evidence="4">
    <location>
        <begin position="20"/>
        <end position="73"/>
    </location>
</feature>
<organism evidence="5 6">
    <name type="scientific">Tribolium castaneum</name>
    <name type="common">Red flour beetle</name>
    <dbReference type="NCBI Taxonomy" id="7070"/>
    <lineage>
        <taxon>Eukaryota</taxon>
        <taxon>Metazoa</taxon>
        <taxon>Ecdysozoa</taxon>
        <taxon>Arthropoda</taxon>
        <taxon>Hexapoda</taxon>
        <taxon>Insecta</taxon>
        <taxon>Pterygota</taxon>
        <taxon>Neoptera</taxon>
        <taxon>Endopterygota</taxon>
        <taxon>Coleoptera</taxon>
        <taxon>Polyphaga</taxon>
        <taxon>Cucujiformia</taxon>
        <taxon>Tenebrionidae</taxon>
        <taxon>Tenebrionidae incertae sedis</taxon>
        <taxon>Tribolium</taxon>
    </lineage>
</organism>
<dbReference type="InterPro" id="IPR051368">
    <property type="entry name" value="SerProtInhib-TIL_Domain"/>
</dbReference>
<proteinExistence type="predicted"/>
<keyword evidence="6" id="KW-1185">Reference proteome</keyword>
<evidence type="ECO:0000313" key="5">
    <source>
        <dbReference type="EMBL" id="KYB28685.1"/>
    </source>
</evidence>
<feature type="chain" id="PRO_5007300186" evidence="3">
    <location>
        <begin position="18"/>
        <end position="74"/>
    </location>
</feature>
<dbReference type="CDD" id="cd19941">
    <property type="entry name" value="TIL"/>
    <property type="match status" value="1"/>
</dbReference>
<keyword evidence="1" id="KW-0646">Protease inhibitor</keyword>
<evidence type="ECO:0000256" key="1">
    <source>
        <dbReference type="ARBA" id="ARBA00022690"/>
    </source>
</evidence>
<dbReference type="GO" id="GO:0030414">
    <property type="term" value="F:peptidase inhibitor activity"/>
    <property type="evidence" value="ECO:0007669"/>
    <property type="project" value="UniProtKB-KW"/>
</dbReference>
<dbReference type="STRING" id="7070.A0A139WLH9"/>
<dbReference type="InterPro" id="IPR036084">
    <property type="entry name" value="Ser_inhib-like_sf"/>
</dbReference>
<dbReference type="PANTHER" id="PTHR23259">
    <property type="entry name" value="RIDDLE"/>
    <property type="match status" value="1"/>
</dbReference>
<name>A0A139WLH9_TRICA</name>
<keyword evidence="2" id="KW-1015">Disulfide bond</keyword>
<accession>A0A139WLH9</accession>
<dbReference type="SUPFAM" id="SSF57567">
    <property type="entry name" value="Serine protease inhibitors"/>
    <property type="match status" value="1"/>
</dbReference>
<dbReference type="Pfam" id="PF01826">
    <property type="entry name" value="TIL"/>
    <property type="match status" value="1"/>
</dbReference>
<dbReference type="Proteomes" id="UP000007266">
    <property type="component" value="Linkage group 3"/>
</dbReference>
<dbReference type="InParanoid" id="A0A139WLH9"/>
<dbReference type="EMBL" id="KQ971321">
    <property type="protein sequence ID" value="KYB28685.1"/>
    <property type="molecule type" value="Genomic_DNA"/>
</dbReference>
<evidence type="ECO:0000313" key="6">
    <source>
        <dbReference type="Proteomes" id="UP000007266"/>
    </source>
</evidence>
<feature type="signal peptide" evidence="3">
    <location>
        <begin position="1"/>
        <end position="17"/>
    </location>
</feature>
<dbReference type="OMA" id="EPKCNEP"/>
<dbReference type="AlphaFoldDB" id="A0A139WLH9"/>
<evidence type="ECO:0000256" key="2">
    <source>
        <dbReference type="ARBA" id="ARBA00023157"/>
    </source>
</evidence>
<reference evidence="5 6" key="2">
    <citation type="journal article" date="2010" name="Nucleic Acids Res.">
        <title>BeetleBase in 2010: revisions to provide comprehensive genomic information for Tribolium castaneum.</title>
        <authorList>
            <person name="Kim H.S."/>
            <person name="Murphy T."/>
            <person name="Xia J."/>
            <person name="Caragea D."/>
            <person name="Park Y."/>
            <person name="Beeman R.W."/>
            <person name="Lorenzen M.D."/>
            <person name="Butcher S."/>
            <person name="Manak J.R."/>
            <person name="Brown S.J."/>
        </authorList>
    </citation>
    <scope>GENOME REANNOTATION</scope>
    <source>
        <strain evidence="5 6">Georgia GA2</strain>
    </source>
</reference>
<evidence type="ECO:0000256" key="3">
    <source>
        <dbReference type="SAM" id="SignalP"/>
    </source>
</evidence>
<dbReference type="FunCoup" id="A0A139WLH9">
    <property type="interactions" value="24"/>
</dbReference>
<dbReference type="PANTHER" id="PTHR23259:SF69">
    <property type="entry name" value="GEO11767P1-RELATED"/>
    <property type="match status" value="1"/>
</dbReference>
<keyword evidence="3" id="KW-0732">Signal</keyword>
<sequence length="74" mass="8344">MKVLLFLCVFTVIAVHAQQCGRNEEYTTCGSSCQERCSRRANTVCTLNCQRGCFCRRGFLRNRNGVCVPESQCS</sequence>
<dbReference type="Gene3D" id="2.10.25.10">
    <property type="entry name" value="Laminin"/>
    <property type="match status" value="1"/>
</dbReference>
<protein>
    <submittedName>
        <fullName evidence="5">Chymotrypsin-elastase inhibitor ixodidin-like Protein</fullName>
    </submittedName>
</protein>
<reference evidence="5 6" key="1">
    <citation type="journal article" date="2008" name="Nature">
        <title>The genome of the model beetle and pest Tribolium castaneum.</title>
        <authorList>
            <consortium name="Tribolium Genome Sequencing Consortium"/>
            <person name="Richards S."/>
            <person name="Gibbs R.A."/>
            <person name="Weinstock G.M."/>
            <person name="Brown S.J."/>
            <person name="Denell R."/>
            <person name="Beeman R.W."/>
            <person name="Gibbs R."/>
            <person name="Beeman R.W."/>
            <person name="Brown S.J."/>
            <person name="Bucher G."/>
            <person name="Friedrich M."/>
            <person name="Grimmelikhuijzen C.J."/>
            <person name="Klingler M."/>
            <person name="Lorenzen M."/>
            <person name="Richards S."/>
            <person name="Roth S."/>
            <person name="Schroder R."/>
            <person name="Tautz D."/>
            <person name="Zdobnov E.M."/>
            <person name="Muzny D."/>
            <person name="Gibbs R.A."/>
            <person name="Weinstock G.M."/>
            <person name="Attaway T."/>
            <person name="Bell S."/>
            <person name="Buhay C.J."/>
            <person name="Chandrabose M.N."/>
            <person name="Chavez D."/>
            <person name="Clerk-Blankenburg K.P."/>
            <person name="Cree A."/>
            <person name="Dao M."/>
            <person name="Davis C."/>
            <person name="Chacko J."/>
            <person name="Dinh H."/>
            <person name="Dugan-Rocha S."/>
            <person name="Fowler G."/>
            <person name="Garner T.T."/>
            <person name="Garnes J."/>
            <person name="Gnirke A."/>
            <person name="Hawes A."/>
            <person name="Hernandez J."/>
            <person name="Hines S."/>
            <person name="Holder M."/>
            <person name="Hume J."/>
            <person name="Jhangiani S.N."/>
            <person name="Joshi V."/>
            <person name="Khan Z.M."/>
            <person name="Jackson L."/>
            <person name="Kovar C."/>
            <person name="Kowis A."/>
            <person name="Lee S."/>
            <person name="Lewis L.R."/>
            <person name="Margolis J."/>
            <person name="Morgan M."/>
            <person name="Nazareth L.V."/>
            <person name="Nguyen N."/>
            <person name="Okwuonu G."/>
            <person name="Parker D."/>
            <person name="Richards S."/>
            <person name="Ruiz S.J."/>
            <person name="Santibanez J."/>
            <person name="Savard J."/>
            <person name="Scherer S.E."/>
            <person name="Schneider B."/>
            <person name="Sodergren E."/>
            <person name="Tautz D."/>
            <person name="Vattahil S."/>
            <person name="Villasana D."/>
            <person name="White C.S."/>
            <person name="Wright R."/>
            <person name="Park Y."/>
            <person name="Beeman R.W."/>
            <person name="Lord J."/>
            <person name="Oppert B."/>
            <person name="Lorenzen M."/>
            <person name="Brown S."/>
            <person name="Wang L."/>
            <person name="Savard J."/>
            <person name="Tautz D."/>
            <person name="Richards S."/>
            <person name="Weinstock G."/>
            <person name="Gibbs R.A."/>
            <person name="Liu Y."/>
            <person name="Worley K."/>
            <person name="Weinstock G."/>
            <person name="Elsik C.G."/>
            <person name="Reese J.T."/>
            <person name="Elhaik E."/>
            <person name="Landan G."/>
            <person name="Graur D."/>
            <person name="Arensburger P."/>
            <person name="Atkinson P."/>
            <person name="Beeman R.W."/>
            <person name="Beidler J."/>
            <person name="Brown S.J."/>
            <person name="Demuth J.P."/>
            <person name="Drury D.W."/>
            <person name="Du Y.Z."/>
            <person name="Fujiwara H."/>
            <person name="Lorenzen M."/>
            <person name="Maselli V."/>
            <person name="Osanai M."/>
            <person name="Park Y."/>
            <person name="Robertson H.M."/>
            <person name="Tu Z."/>
            <person name="Wang J.J."/>
            <person name="Wang S."/>
            <person name="Richards S."/>
            <person name="Song H."/>
            <person name="Zhang L."/>
            <person name="Sodergren E."/>
            <person name="Werner D."/>
            <person name="Stanke M."/>
            <person name="Morgenstern B."/>
            <person name="Solovyev V."/>
            <person name="Kosarev P."/>
            <person name="Brown G."/>
            <person name="Chen H.C."/>
            <person name="Ermolaeva O."/>
            <person name="Hlavina W."/>
            <person name="Kapustin Y."/>
            <person name="Kiryutin B."/>
            <person name="Kitts P."/>
            <person name="Maglott D."/>
            <person name="Pruitt K."/>
            <person name="Sapojnikov V."/>
            <person name="Souvorov A."/>
            <person name="Mackey A.J."/>
            <person name="Waterhouse R.M."/>
            <person name="Wyder S."/>
            <person name="Zdobnov E.M."/>
            <person name="Zdobnov E.M."/>
            <person name="Wyder S."/>
            <person name="Kriventseva E.V."/>
            <person name="Kadowaki T."/>
            <person name="Bork P."/>
            <person name="Aranda M."/>
            <person name="Bao R."/>
            <person name="Beermann A."/>
            <person name="Berns N."/>
            <person name="Bolognesi R."/>
            <person name="Bonneton F."/>
            <person name="Bopp D."/>
            <person name="Brown S.J."/>
            <person name="Bucher G."/>
            <person name="Butts T."/>
            <person name="Chaumot A."/>
            <person name="Denell R.E."/>
            <person name="Ferrier D.E."/>
            <person name="Friedrich M."/>
            <person name="Gordon C.M."/>
            <person name="Jindra M."/>
            <person name="Klingler M."/>
            <person name="Lan Q."/>
            <person name="Lattorff H.M."/>
            <person name="Laudet V."/>
            <person name="von Levetsow C."/>
            <person name="Liu Z."/>
            <person name="Lutz R."/>
            <person name="Lynch J.A."/>
            <person name="da Fonseca R.N."/>
            <person name="Posnien N."/>
            <person name="Reuter R."/>
            <person name="Roth S."/>
            <person name="Savard J."/>
            <person name="Schinko J.B."/>
            <person name="Schmitt C."/>
            <person name="Schoppmeier M."/>
            <person name="Schroder R."/>
            <person name="Shippy T.D."/>
            <person name="Simonnet F."/>
            <person name="Marques-Souza H."/>
            <person name="Tautz D."/>
            <person name="Tomoyasu Y."/>
            <person name="Trauner J."/>
            <person name="Van der Zee M."/>
            <person name="Vervoort M."/>
            <person name="Wittkopp N."/>
            <person name="Wimmer E.A."/>
            <person name="Yang X."/>
            <person name="Jones A.K."/>
            <person name="Sattelle D.B."/>
            <person name="Ebert P.R."/>
            <person name="Nelson D."/>
            <person name="Scott J.G."/>
            <person name="Beeman R.W."/>
            <person name="Muthukrishnan S."/>
            <person name="Kramer K.J."/>
            <person name="Arakane Y."/>
            <person name="Beeman R.W."/>
            <person name="Zhu Q."/>
            <person name="Hogenkamp D."/>
            <person name="Dixit R."/>
            <person name="Oppert B."/>
            <person name="Jiang H."/>
            <person name="Zou Z."/>
            <person name="Marshall J."/>
            <person name="Elpidina E."/>
            <person name="Vinokurov K."/>
            <person name="Oppert C."/>
            <person name="Zou Z."/>
            <person name="Evans J."/>
            <person name="Lu Z."/>
            <person name="Zhao P."/>
            <person name="Sumathipala N."/>
            <person name="Altincicek B."/>
            <person name="Vilcinskas A."/>
            <person name="Williams M."/>
            <person name="Hultmark D."/>
            <person name="Hetru C."/>
            <person name="Jiang H."/>
            <person name="Grimmelikhuijzen C.J."/>
            <person name="Hauser F."/>
            <person name="Cazzamali G."/>
            <person name="Williamson M."/>
            <person name="Park Y."/>
            <person name="Li B."/>
            <person name="Tanaka Y."/>
            <person name="Predel R."/>
            <person name="Neupert S."/>
            <person name="Schachtner J."/>
            <person name="Verleyen P."/>
            <person name="Raible F."/>
            <person name="Bork P."/>
            <person name="Friedrich M."/>
            <person name="Walden K.K."/>
            <person name="Robertson H.M."/>
            <person name="Angeli S."/>
            <person name="Foret S."/>
            <person name="Bucher G."/>
            <person name="Schuetz S."/>
            <person name="Maleszka R."/>
            <person name="Wimmer E.A."/>
            <person name="Beeman R.W."/>
            <person name="Lorenzen M."/>
            <person name="Tomoyasu Y."/>
            <person name="Miller S.C."/>
            <person name="Grossmann D."/>
            <person name="Bucher G."/>
        </authorList>
    </citation>
    <scope>NUCLEOTIDE SEQUENCE [LARGE SCALE GENOMIC DNA]</scope>
    <source>
        <strain evidence="5 6">Georgia GA2</strain>
    </source>
</reference>
<evidence type="ECO:0000259" key="4">
    <source>
        <dbReference type="Pfam" id="PF01826"/>
    </source>
</evidence>
<dbReference type="InterPro" id="IPR002919">
    <property type="entry name" value="TIL_dom"/>
</dbReference>